<keyword evidence="1" id="KW-0997">Cell inner membrane</keyword>
<feature type="transmembrane region" description="Helical" evidence="1">
    <location>
        <begin position="12"/>
        <end position="38"/>
    </location>
</feature>
<evidence type="ECO:0000256" key="1">
    <source>
        <dbReference type="PIRNR" id="PIRNR028777"/>
    </source>
</evidence>
<dbReference type="PANTHER" id="PTHR42903">
    <property type="entry name" value="INNER MEMBRANE PROTEIN YCCF"/>
    <property type="match status" value="1"/>
</dbReference>
<dbReference type="EMBL" id="JBHLWA010000038">
    <property type="protein sequence ID" value="MFC0323604.1"/>
    <property type="molecule type" value="Genomic_DNA"/>
</dbReference>
<evidence type="ECO:0000259" key="2">
    <source>
        <dbReference type="Pfam" id="PF03733"/>
    </source>
</evidence>
<accession>A0ABV6HXJ7</accession>
<comment type="subcellular location">
    <subcellularLocation>
        <location evidence="1">Cell inner membrane</location>
        <topology evidence="1">Multi-pass membrane protein</topology>
    </subcellularLocation>
</comment>
<dbReference type="Pfam" id="PF03733">
    <property type="entry name" value="YccF"/>
    <property type="match status" value="2"/>
</dbReference>
<dbReference type="PIRSF" id="PIRSF028777">
    <property type="entry name" value="UCP028777"/>
    <property type="match status" value="1"/>
</dbReference>
<keyword evidence="4" id="KW-1185">Reference proteome</keyword>
<dbReference type="Proteomes" id="UP001589769">
    <property type="component" value="Unassembled WGS sequence"/>
</dbReference>
<dbReference type="PANTHER" id="PTHR42903:SF1">
    <property type="entry name" value="INNER MEMBRANE PROTEIN YCCF"/>
    <property type="match status" value="1"/>
</dbReference>
<name>A0ABV6HXJ7_9PAST</name>
<proteinExistence type="predicted"/>
<keyword evidence="1" id="KW-1133">Transmembrane helix</keyword>
<keyword evidence="1" id="KW-1003">Cell membrane</keyword>
<keyword evidence="1" id="KW-0472">Membrane</keyword>
<protein>
    <recommendedName>
        <fullName evidence="1">Inner membrane protein YccF</fullName>
    </recommendedName>
</protein>
<comment type="caution">
    <text evidence="3">The sequence shown here is derived from an EMBL/GenBank/DDBJ whole genome shotgun (WGS) entry which is preliminary data.</text>
</comment>
<evidence type="ECO:0000313" key="4">
    <source>
        <dbReference type="Proteomes" id="UP001589769"/>
    </source>
</evidence>
<dbReference type="InterPro" id="IPR005185">
    <property type="entry name" value="YccF"/>
</dbReference>
<feature type="domain" description="Inner membrane component" evidence="2">
    <location>
        <begin position="5"/>
        <end position="54"/>
    </location>
</feature>
<reference evidence="3 4" key="1">
    <citation type="submission" date="2024-09" db="EMBL/GenBank/DDBJ databases">
        <authorList>
            <person name="Sun Q."/>
            <person name="Mori K."/>
        </authorList>
    </citation>
    <scope>NUCLEOTIDE SEQUENCE [LARGE SCALE GENOMIC DNA]</scope>
    <source>
        <strain evidence="3 4">CCM 7538</strain>
    </source>
</reference>
<feature type="transmembrane region" description="Helical" evidence="1">
    <location>
        <begin position="79"/>
        <end position="105"/>
    </location>
</feature>
<gene>
    <name evidence="3" type="ORF">ACFFHT_08565</name>
</gene>
<feature type="domain" description="Inner membrane component" evidence="2">
    <location>
        <begin position="76"/>
        <end position="126"/>
    </location>
</feature>
<organism evidence="3 4">
    <name type="scientific">Gallibacterium melopsittaci</name>
    <dbReference type="NCBI Taxonomy" id="516063"/>
    <lineage>
        <taxon>Bacteria</taxon>
        <taxon>Pseudomonadati</taxon>
        <taxon>Pseudomonadota</taxon>
        <taxon>Gammaproteobacteria</taxon>
        <taxon>Pasteurellales</taxon>
        <taxon>Pasteurellaceae</taxon>
        <taxon>Gallibacterium</taxon>
    </lineage>
</organism>
<keyword evidence="1" id="KW-0812">Transmembrane</keyword>
<sequence>MLNFILNLWNFFFGGFAISLGWLITTFFSAILIVTLPYTRSCWEIFKLSLVPFGHDIVHVSQLEPQHSVMNGLGTVLNIVWFILFGWWLAIAHIIVGVMQCLTIIGIPTGIMHFKLVRISLFPVGQRVVEKDYANYLNQRKLFK</sequence>
<dbReference type="RefSeq" id="WP_382375315.1">
    <property type="nucleotide sequence ID" value="NZ_JBHLWA010000038.1"/>
</dbReference>
<evidence type="ECO:0000313" key="3">
    <source>
        <dbReference type="EMBL" id="MFC0323604.1"/>
    </source>
</evidence>
<dbReference type="InterPro" id="IPR052937">
    <property type="entry name" value="Inner_membrane_protein"/>
</dbReference>
<dbReference type="InterPro" id="IPR031308">
    <property type="entry name" value="UCP028777"/>
</dbReference>